<evidence type="ECO:0000313" key="2">
    <source>
        <dbReference type="EMBL" id="PZT52640.1"/>
    </source>
</evidence>
<keyword evidence="1" id="KW-0812">Transmembrane</keyword>
<protein>
    <submittedName>
        <fullName evidence="2">Membrane protein FxsA</fullName>
    </submittedName>
</protein>
<evidence type="ECO:0000313" key="3">
    <source>
        <dbReference type="Proteomes" id="UP000249204"/>
    </source>
</evidence>
<dbReference type="Pfam" id="PF04186">
    <property type="entry name" value="FxsA"/>
    <property type="match status" value="1"/>
</dbReference>
<dbReference type="GO" id="GO:0016020">
    <property type="term" value="C:membrane"/>
    <property type="evidence" value="ECO:0007669"/>
    <property type="project" value="InterPro"/>
</dbReference>
<comment type="caution">
    <text evidence="2">The sequence shown here is derived from an EMBL/GenBank/DDBJ whole genome shotgun (WGS) entry which is preliminary data.</text>
</comment>
<dbReference type="PANTHER" id="PTHR35335">
    <property type="entry name" value="UPF0716 PROTEIN FXSA"/>
    <property type="match status" value="1"/>
</dbReference>
<name>A0A2W6NZ06_9BACL</name>
<reference evidence="2 3" key="1">
    <citation type="submission" date="2018-06" db="EMBL/GenBank/DDBJ databases">
        <title>Isolation of heavy metals resistant Paenibacillus silvae NC2 from Gold-Copper mine in ZiJin, China.</title>
        <authorList>
            <person name="Xu J."/>
            <person name="Mazhar H.S."/>
            <person name="Rensing C."/>
        </authorList>
    </citation>
    <scope>NUCLEOTIDE SEQUENCE [LARGE SCALE GENOMIC DNA]</scope>
    <source>
        <strain evidence="2 3">NC2</strain>
    </source>
</reference>
<sequence length="134" mass="15535">MFMRKWMWVLLLIIPVIELFGFILMSDWIGAGKTLLLMILTSLIGIAMLQFEGRKVLFDARAEMERGQVPGRKMVDGLFIFVGGFLLLIPGFVTDIIGFTLVFPLTRPIYRLFFLGWLEKKLRNGSITFYRRPK</sequence>
<dbReference type="RefSeq" id="WP_111273165.1">
    <property type="nucleotide sequence ID" value="NZ_BMFU01000004.1"/>
</dbReference>
<dbReference type="PANTHER" id="PTHR35335:SF1">
    <property type="entry name" value="UPF0716 PROTEIN FXSA"/>
    <property type="match status" value="1"/>
</dbReference>
<organism evidence="2 3">
    <name type="scientific">Paenibacillus silvae</name>
    <dbReference type="NCBI Taxonomy" id="1325358"/>
    <lineage>
        <taxon>Bacteria</taxon>
        <taxon>Bacillati</taxon>
        <taxon>Bacillota</taxon>
        <taxon>Bacilli</taxon>
        <taxon>Bacillales</taxon>
        <taxon>Paenibacillaceae</taxon>
        <taxon>Paenibacillus</taxon>
    </lineage>
</organism>
<dbReference type="InterPro" id="IPR007313">
    <property type="entry name" value="FxsA"/>
</dbReference>
<accession>A0A2W6NZ06</accession>
<gene>
    <name evidence="2" type="ORF">DN757_26390</name>
</gene>
<dbReference type="AlphaFoldDB" id="A0A2W6NZ06"/>
<feature type="transmembrane region" description="Helical" evidence="1">
    <location>
        <begin position="35"/>
        <end position="53"/>
    </location>
</feature>
<dbReference type="NCBIfam" id="NF008528">
    <property type="entry name" value="PRK11463.1-2"/>
    <property type="match status" value="1"/>
</dbReference>
<feature type="transmembrane region" description="Helical" evidence="1">
    <location>
        <begin position="7"/>
        <end position="29"/>
    </location>
</feature>
<dbReference type="EMBL" id="QKWW01000093">
    <property type="protein sequence ID" value="PZT52640.1"/>
    <property type="molecule type" value="Genomic_DNA"/>
</dbReference>
<evidence type="ECO:0000256" key="1">
    <source>
        <dbReference type="SAM" id="Phobius"/>
    </source>
</evidence>
<dbReference type="Proteomes" id="UP000249204">
    <property type="component" value="Unassembled WGS sequence"/>
</dbReference>
<keyword evidence="1" id="KW-1133">Transmembrane helix</keyword>
<proteinExistence type="predicted"/>
<feature type="transmembrane region" description="Helical" evidence="1">
    <location>
        <begin position="74"/>
        <end position="93"/>
    </location>
</feature>
<keyword evidence="1" id="KW-0472">Membrane</keyword>